<dbReference type="AlphaFoldDB" id="A0A917TTX1"/>
<dbReference type="CDD" id="cd01949">
    <property type="entry name" value="GGDEF"/>
    <property type="match status" value="1"/>
</dbReference>
<dbReference type="PANTHER" id="PTHR45138">
    <property type="entry name" value="REGULATORY COMPONENTS OF SENSORY TRANSDUCTION SYSTEM"/>
    <property type="match status" value="1"/>
</dbReference>
<sequence length="292" mass="33112">MNAGISSAILNSIRDQICLIDHSGEIIYANDEWLNFAKRNGGDLSALGVGSNYLEVSKGNQKVYKGLHALINGEMKSFSHEYPCHSPMVKRWFNMQATRMTKNEHGVDGIVIRHADITRQKLLEIQLKKYVNTDPLTSLYNRRYFENELQKEISRCERTDRSLSVLYIDIDDFKEINDNFGHNVGDTILKEVSMLFLETTRDSDTCARIGGDEFAIILPETPKDELGPIADRLVKNIEEIIVQEEVTYPIKVSVSVGGSSFQHNTDMKTMLEKADRALYAAKDQGKNNNVIY</sequence>
<dbReference type="GO" id="GO:0043709">
    <property type="term" value="P:cell adhesion involved in single-species biofilm formation"/>
    <property type="evidence" value="ECO:0007669"/>
    <property type="project" value="TreeGrafter"/>
</dbReference>
<dbReference type="Proteomes" id="UP000618460">
    <property type="component" value="Unassembled WGS sequence"/>
</dbReference>
<dbReference type="InterPro" id="IPR050469">
    <property type="entry name" value="Diguanylate_Cyclase"/>
</dbReference>
<dbReference type="GO" id="GO:0005886">
    <property type="term" value="C:plasma membrane"/>
    <property type="evidence" value="ECO:0007669"/>
    <property type="project" value="TreeGrafter"/>
</dbReference>
<keyword evidence="3" id="KW-1185">Reference proteome</keyword>
<evidence type="ECO:0000313" key="2">
    <source>
        <dbReference type="EMBL" id="GGM37980.1"/>
    </source>
</evidence>
<protein>
    <submittedName>
        <fullName evidence="2">GGDEF domain-containing protein</fullName>
    </submittedName>
</protein>
<dbReference type="GO" id="GO:0052621">
    <property type="term" value="F:diguanylate cyclase activity"/>
    <property type="evidence" value="ECO:0007669"/>
    <property type="project" value="TreeGrafter"/>
</dbReference>
<feature type="domain" description="GGDEF" evidence="1">
    <location>
        <begin position="161"/>
        <end position="292"/>
    </location>
</feature>
<dbReference type="GO" id="GO:1902201">
    <property type="term" value="P:negative regulation of bacterial-type flagellum-dependent cell motility"/>
    <property type="evidence" value="ECO:0007669"/>
    <property type="project" value="TreeGrafter"/>
</dbReference>
<dbReference type="OrthoDB" id="9759607at2"/>
<proteinExistence type="predicted"/>
<name>A0A917TTX1_9BACI</name>
<dbReference type="SMART" id="SM00267">
    <property type="entry name" value="GGDEF"/>
    <property type="match status" value="1"/>
</dbReference>
<evidence type="ECO:0000313" key="3">
    <source>
        <dbReference type="Proteomes" id="UP000618460"/>
    </source>
</evidence>
<reference evidence="2" key="2">
    <citation type="submission" date="2020-09" db="EMBL/GenBank/DDBJ databases">
        <authorList>
            <person name="Sun Q."/>
            <person name="Zhou Y."/>
        </authorList>
    </citation>
    <scope>NUCLEOTIDE SEQUENCE</scope>
    <source>
        <strain evidence="2">CGMCC 1.6333</strain>
    </source>
</reference>
<dbReference type="FunFam" id="3.30.70.270:FF:000001">
    <property type="entry name" value="Diguanylate cyclase domain protein"/>
    <property type="match status" value="1"/>
</dbReference>
<dbReference type="Pfam" id="PF00990">
    <property type="entry name" value="GGDEF"/>
    <property type="match status" value="1"/>
</dbReference>
<dbReference type="InterPro" id="IPR000160">
    <property type="entry name" value="GGDEF_dom"/>
</dbReference>
<dbReference type="PANTHER" id="PTHR45138:SF9">
    <property type="entry name" value="DIGUANYLATE CYCLASE DGCM-RELATED"/>
    <property type="match status" value="1"/>
</dbReference>
<comment type="caution">
    <text evidence="2">The sequence shown here is derived from an EMBL/GenBank/DDBJ whole genome shotgun (WGS) entry which is preliminary data.</text>
</comment>
<evidence type="ECO:0000259" key="1">
    <source>
        <dbReference type="PROSITE" id="PS50887"/>
    </source>
</evidence>
<dbReference type="Gene3D" id="3.30.450.20">
    <property type="entry name" value="PAS domain"/>
    <property type="match status" value="1"/>
</dbReference>
<reference evidence="2" key="1">
    <citation type="journal article" date="2014" name="Int. J. Syst. Evol. Microbiol.">
        <title>Complete genome sequence of Corynebacterium casei LMG S-19264T (=DSM 44701T), isolated from a smear-ripened cheese.</title>
        <authorList>
            <consortium name="US DOE Joint Genome Institute (JGI-PGF)"/>
            <person name="Walter F."/>
            <person name="Albersmeier A."/>
            <person name="Kalinowski J."/>
            <person name="Ruckert C."/>
        </authorList>
    </citation>
    <scope>NUCLEOTIDE SEQUENCE</scope>
    <source>
        <strain evidence="2">CGMCC 1.6333</strain>
    </source>
</reference>
<dbReference type="RefSeq" id="WP_117156432.1">
    <property type="nucleotide sequence ID" value="NZ_BMLG01000017.1"/>
</dbReference>
<dbReference type="InterPro" id="IPR043128">
    <property type="entry name" value="Rev_trsase/Diguanyl_cyclase"/>
</dbReference>
<dbReference type="Gene3D" id="3.30.70.270">
    <property type="match status" value="1"/>
</dbReference>
<dbReference type="EMBL" id="BMLG01000017">
    <property type="protein sequence ID" value="GGM37980.1"/>
    <property type="molecule type" value="Genomic_DNA"/>
</dbReference>
<dbReference type="SUPFAM" id="SSF55073">
    <property type="entry name" value="Nucleotide cyclase"/>
    <property type="match status" value="1"/>
</dbReference>
<organism evidence="2 3">
    <name type="scientific">Paraliobacillus quinghaiensis</name>
    <dbReference type="NCBI Taxonomy" id="470815"/>
    <lineage>
        <taxon>Bacteria</taxon>
        <taxon>Bacillati</taxon>
        <taxon>Bacillota</taxon>
        <taxon>Bacilli</taxon>
        <taxon>Bacillales</taxon>
        <taxon>Bacillaceae</taxon>
        <taxon>Paraliobacillus</taxon>
    </lineage>
</organism>
<accession>A0A917TTX1</accession>
<dbReference type="InterPro" id="IPR029787">
    <property type="entry name" value="Nucleotide_cyclase"/>
</dbReference>
<dbReference type="NCBIfam" id="TIGR00254">
    <property type="entry name" value="GGDEF"/>
    <property type="match status" value="1"/>
</dbReference>
<dbReference type="SUPFAM" id="SSF55785">
    <property type="entry name" value="PYP-like sensor domain (PAS domain)"/>
    <property type="match status" value="1"/>
</dbReference>
<dbReference type="PROSITE" id="PS50887">
    <property type="entry name" value="GGDEF"/>
    <property type="match status" value="1"/>
</dbReference>
<dbReference type="InterPro" id="IPR035965">
    <property type="entry name" value="PAS-like_dom_sf"/>
</dbReference>
<gene>
    <name evidence="2" type="ORF">GCM10011351_25210</name>
</gene>